<proteinExistence type="predicted"/>
<protein>
    <submittedName>
        <fullName evidence="1">Uncharacterized protein</fullName>
    </submittedName>
</protein>
<name>J1I1E7_9BACT</name>
<dbReference type="Proteomes" id="UP000005113">
    <property type="component" value="Unassembled WGS sequence"/>
</dbReference>
<organism evidence="1 2">
    <name type="scientific">Saprospira grandis DSM 2844</name>
    <dbReference type="NCBI Taxonomy" id="694433"/>
    <lineage>
        <taxon>Bacteria</taxon>
        <taxon>Pseudomonadati</taxon>
        <taxon>Bacteroidota</taxon>
        <taxon>Saprospiria</taxon>
        <taxon>Saprospirales</taxon>
        <taxon>Saprospiraceae</taxon>
        <taxon>Saprospira</taxon>
    </lineage>
</organism>
<sequence>MASFLGLRLASLVGGYSLWSSNCGLKALLSFIPVGHRTGASSRLVVGARYYLLRCVGSRWSGRSALRQQAGSVWPSATPAHR</sequence>
<dbReference type="AlphaFoldDB" id="J1I1E7"/>
<reference evidence="2" key="1">
    <citation type="journal article" date="2012" name="Stand. Genomic Sci.">
        <title>Permanent draft genome sequence of the gliding predator Saprospira grandis strain Sa g1 (= HR1).</title>
        <authorList>
            <person name="Mavromatis K."/>
            <person name="Chertkov O."/>
            <person name="Lapidus A."/>
            <person name="Nolan M."/>
            <person name="Lucas S."/>
            <person name="Tice H."/>
            <person name="Del Rio T.G."/>
            <person name="Cheng J.F."/>
            <person name="Han C."/>
            <person name="Tapia R."/>
            <person name="Bruce D."/>
            <person name="Goodwin L.A."/>
            <person name="Pitluck S."/>
            <person name="Huntemann M."/>
            <person name="Liolios K."/>
            <person name="Pagani I."/>
            <person name="Ivanova N."/>
            <person name="Mikhailova N."/>
            <person name="Pati A."/>
            <person name="Chen A."/>
            <person name="Palaniappan K."/>
            <person name="Land M."/>
            <person name="Brambilla E.M."/>
            <person name="Rohde M."/>
            <person name="Spring S."/>
            <person name="Goker M."/>
            <person name="Detter J.C."/>
            <person name="Bristow J."/>
            <person name="Eisen J.A."/>
            <person name="Markowitz V."/>
            <person name="Hugenholtz P."/>
            <person name="Kyrpides N.C."/>
            <person name="Klenk H.P."/>
            <person name="Woyke T."/>
        </authorList>
    </citation>
    <scope>NUCLEOTIDE SEQUENCE [LARGE SCALE GENOMIC DNA]</scope>
    <source>
        <strain evidence="2">DSM 2844</strain>
    </source>
</reference>
<evidence type="ECO:0000313" key="1">
    <source>
        <dbReference type="EMBL" id="EJF52093.1"/>
    </source>
</evidence>
<dbReference type="HOGENOM" id="CLU_2556330_0_0_10"/>
<evidence type="ECO:0000313" key="2">
    <source>
        <dbReference type="Proteomes" id="UP000005113"/>
    </source>
</evidence>
<gene>
    <name evidence="1" type="ORF">SapgrDRAFT_0347</name>
</gene>
<accession>J1I1E7</accession>
<dbReference type="EMBL" id="JH719942">
    <property type="protein sequence ID" value="EJF52093.1"/>
    <property type="molecule type" value="Genomic_DNA"/>
</dbReference>